<name>A0ABS2MF36_9ACTN</name>
<gene>
    <name evidence="1" type="ORF">JOE61_003618</name>
</gene>
<dbReference type="EMBL" id="JAFBBZ010000001">
    <property type="protein sequence ID" value="MBM7509804.1"/>
    <property type="molecule type" value="Genomic_DNA"/>
</dbReference>
<dbReference type="SUPFAM" id="SSF110296">
    <property type="entry name" value="Oligoxyloglucan reducing end-specific cellobiohydrolase"/>
    <property type="match status" value="1"/>
</dbReference>
<dbReference type="RefSeq" id="WP_193667538.1">
    <property type="nucleotide sequence ID" value="NZ_JACDTV010000002.1"/>
</dbReference>
<reference evidence="1 2" key="1">
    <citation type="submission" date="2021-01" db="EMBL/GenBank/DDBJ databases">
        <title>Sequencing the genomes of 1000 actinobacteria strains.</title>
        <authorList>
            <person name="Klenk H.-P."/>
        </authorList>
    </citation>
    <scope>NUCLEOTIDE SEQUENCE [LARGE SCALE GENOMIC DNA]</scope>
    <source>
        <strain evidence="1 2">DSM 18239</strain>
    </source>
</reference>
<accession>A0ABS2MF36</accession>
<keyword evidence="2" id="KW-1185">Reference proteome</keyword>
<sequence length="271" mass="28330">MAALLAAAGWWALRATDTSDQAGGVLEHVHGLGVEPSTGALHVGSHYGLFRVDEDAGALAGPISDRVQDFMGFTVAGPDHFLASGHPGKGQDGPSSLGLIESTDGGQSWTNRSLAGQADFHALEYRHGLVYGADAATGGFMVSDDMETWETRSTGVVFDFAVSPTDPDTVIATTAEGPALSTDGGRSFALLENAPLLMLVSWDTQGTVTGLDPVGTAYTSKDATTFVRAGSLGAQPEALHTDDDGHVYASVEGRLWRSTDGARTFDRYPSR</sequence>
<dbReference type="InterPro" id="IPR054817">
    <property type="entry name" value="Glycosyl_F510_1955-like"/>
</dbReference>
<dbReference type="Proteomes" id="UP000732378">
    <property type="component" value="Unassembled WGS sequence"/>
</dbReference>
<proteinExistence type="predicted"/>
<comment type="caution">
    <text evidence="1">The sequence shown here is derived from an EMBL/GenBank/DDBJ whole genome shotgun (WGS) entry which is preliminary data.</text>
</comment>
<dbReference type="Gene3D" id="2.130.10.10">
    <property type="entry name" value="YVTN repeat-like/Quinoprotein amine dehydrogenase"/>
    <property type="match status" value="1"/>
</dbReference>
<dbReference type="NCBIfam" id="NF045728">
    <property type="entry name" value="glycosyl_F510_1955"/>
    <property type="match status" value="1"/>
</dbReference>
<evidence type="ECO:0000313" key="2">
    <source>
        <dbReference type="Proteomes" id="UP000732378"/>
    </source>
</evidence>
<evidence type="ECO:0000313" key="1">
    <source>
        <dbReference type="EMBL" id="MBM7509804.1"/>
    </source>
</evidence>
<dbReference type="InterPro" id="IPR015943">
    <property type="entry name" value="WD40/YVTN_repeat-like_dom_sf"/>
</dbReference>
<protein>
    <recommendedName>
        <fullName evidence="3">Exo-alpha-sialidase</fullName>
    </recommendedName>
</protein>
<organism evidence="1 2">
    <name type="scientific">Nocardioides salarius</name>
    <dbReference type="NCBI Taxonomy" id="374513"/>
    <lineage>
        <taxon>Bacteria</taxon>
        <taxon>Bacillati</taxon>
        <taxon>Actinomycetota</taxon>
        <taxon>Actinomycetes</taxon>
        <taxon>Propionibacteriales</taxon>
        <taxon>Nocardioidaceae</taxon>
        <taxon>Nocardioides</taxon>
    </lineage>
</organism>
<evidence type="ECO:0008006" key="3">
    <source>
        <dbReference type="Google" id="ProtNLM"/>
    </source>
</evidence>